<gene>
    <name evidence="1" type="ORF">QLX08_001994</name>
</gene>
<sequence length="108" mass="12494">MKSNDTFNDIYRKVAWRTEEKLQVALRDQLSELRQSLEKTRVPVENEWNECEEVCSVRPGFSDRWLDGLVQTPKQTLSWLPSTDPPSNHTNRVITIIPATAQANIDCH</sequence>
<keyword evidence="2" id="KW-1185">Reference proteome</keyword>
<accession>A0AAW1AFC9</accession>
<organism evidence="1 2">
    <name type="scientific">Tetragonisca angustula</name>
    <dbReference type="NCBI Taxonomy" id="166442"/>
    <lineage>
        <taxon>Eukaryota</taxon>
        <taxon>Metazoa</taxon>
        <taxon>Ecdysozoa</taxon>
        <taxon>Arthropoda</taxon>
        <taxon>Hexapoda</taxon>
        <taxon>Insecta</taxon>
        <taxon>Pterygota</taxon>
        <taxon>Neoptera</taxon>
        <taxon>Endopterygota</taxon>
        <taxon>Hymenoptera</taxon>
        <taxon>Apocrita</taxon>
        <taxon>Aculeata</taxon>
        <taxon>Apoidea</taxon>
        <taxon>Anthophila</taxon>
        <taxon>Apidae</taxon>
        <taxon>Tetragonisca</taxon>
    </lineage>
</organism>
<dbReference type="AlphaFoldDB" id="A0AAW1AFC9"/>
<protein>
    <submittedName>
        <fullName evidence="1">Uncharacterized protein</fullName>
    </submittedName>
</protein>
<comment type="caution">
    <text evidence="1">The sequence shown here is derived from an EMBL/GenBank/DDBJ whole genome shotgun (WGS) entry which is preliminary data.</text>
</comment>
<evidence type="ECO:0000313" key="1">
    <source>
        <dbReference type="EMBL" id="KAK9307751.1"/>
    </source>
</evidence>
<name>A0AAW1AFC9_9HYME</name>
<proteinExistence type="predicted"/>
<reference evidence="1 2" key="1">
    <citation type="submission" date="2024-05" db="EMBL/GenBank/DDBJ databases">
        <title>The nuclear and mitochondrial genome assemblies of Tetragonisca angustula (Apidae: Meliponini), a tiny yet remarkable pollinator in the Neotropics.</title>
        <authorList>
            <person name="Ferrari R."/>
            <person name="Ricardo P.C."/>
            <person name="Dias F.C."/>
            <person name="Araujo N.S."/>
            <person name="Soares D.O."/>
            <person name="Zhou Q.-S."/>
            <person name="Zhu C.-D."/>
            <person name="Coutinho L."/>
            <person name="Airas M.C."/>
            <person name="Batista T.M."/>
        </authorList>
    </citation>
    <scope>NUCLEOTIDE SEQUENCE [LARGE SCALE GENOMIC DNA]</scope>
    <source>
        <strain evidence="1">ASF017062</strain>
        <tissue evidence="1">Abdomen</tissue>
    </source>
</reference>
<evidence type="ECO:0000313" key="2">
    <source>
        <dbReference type="Proteomes" id="UP001432146"/>
    </source>
</evidence>
<dbReference type="EMBL" id="JAWNGG020000026">
    <property type="protein sequence ID" value="KAK9307751.1"/>
    <property type="molecule type" value="Genomic_DNA"/>
</dbReference>
<dbReference type="Proteomes" id="UP001432146">
    <property type="component" value="Unassembled WGS sequence"/>
</dbReference>